<organism evidence="3">
    <name type="scientific">Pseudomonas phage Pavpe01</name>
    <dbReference type="NCBI Taxonomy" id="3138545"/>
    <lineage>
        <taxon>Viruses</taxon>
    </lineage>
</organism>
<feature type="compositionally biased region" description="Basic and acidic residues" evidence="1">
    <location>
        <begin position="1"/>
        <end position="12"/>
    </location>
</feature>
<evidence type="ECO:0000256" key="1">
    <source>
        <dbReference type="SAM" id="MobiDB-lite"/>
    </source>
</evidence>
<sequence>MKAHAEKVEDQNLRSYSVKPGSKGPSFVETAVGLVVGFGGVAFIAYNLYSMVKSFIG</sequence>
<reference evidence="3" key="1">
    <citation type="journal article" date="2024" name="J. Gen. Virol.">
        <title>Novel phages of Pseudomonas syringae unveil numerous potential auxiliary metabolic genes.</title>
        <authorList>
            <person name="Feltin C."/>
            <person name="Garneau J.R."/>
            <person name="Morris C.E."/>
            <person name="Berard A."/>
            <person name="Torres-Barcelo C."/>
        </authorList>
    </citation>
    <scope>NUCLEOTIDE SEQUENCE</scope>
</reference>
<feature type="transmembrane region" description="Helical" evidence="2">
    <location>
        <begin position="30"/>
        <end position="49"/>
    </location>
</feature>
<gene>
    <name evidence="3" type="ORF">Pavpe01_00012</name>
</gene>
<accession>A0AAU6W032</accession>
<keyword evidence="2" id="KW-1133">Transmembrane helix</keyword>
<proteinExistence type="predicted"/>
<evidence type="ECO:0000256" key="2">
    <source>
        <dbReference type="SAM" id="Phobius"/>
    </source>
</evidence>
<feature type="region of interest" description="Disordered" evidence="1">
    <location>
        <begin position="1"/>
        <end position="23"/>
    </location>
</feature>
<name>A0AAU6W032_9VIRU</name>
<evidence type="ECO:0000313" key="3">
    <source>
        <dbReference type="EMBL" id="XAI69924.1"/>
    </source>
</evidence>
<protein>
    <submittedName>
        <fullName evidence="3">Uncharacterized protein</fullName>
    </submittedName>
</protein>
<dbReference type="EMBL" id="PP179316">
    <property type="protein sequence ID" value="XAI69924.1"/>
    <property type="molecule type" value="Genomic_DNA"/>
</dbReference>
<keyword evidence="2" id="KW-0812">Transmembrane</keyword>
<keyword evidence="2" id="KW-0472">Membrane</keyword>